<keyword evidence="1" id="KW-1133">Transmembrane helix</keyword>
<feature type="transmembrane region" description="Helical" evidence="1">
    <location>
        <begin position="88"/>
        <end position="108"/>
    </location>
</feature>
<reference evidence="2" key="1">
    <citation type="submission" date="2019-05" db="EMBL/GenBank/DDBJ databases">
        <authorList>
            <person name="Hibberd M."/>
        </authorList>
    </citation>
    <scope>NUCLEOTIDE SEQUENCE</scope>
    <source>
        <strain evidence="2">Neisseria_subflava_BgEED23</strain>
    </source>
</reference>
<dbReference type="AlphaFoldDB" id="A0A9X9QY40"/>
<comment type="caution">
    <text evidence="2">The sequence shown here is derived from an EMBL/GenBank/DDBJ whole genome shotgun (WGS) entry which is preliminary data.</text>
</comment>
<organism evidence="2 3">
    <name type="scientific">Neisseria subflava</name>
    <dbReference type="NCBI Taxonomy" id="28449"/>
    <lineage>
        <taxon>Bacteria</taxon>
        <taxon>Pseudomonadati</taxon>
        <taxon>Pseudomonadota</taxon>
        <taxon>Betaproteobacteria</taxon>
        <taxon>Neisseriales</taxon>
        <taxon>Neisseriaceae</taxon>
        <taxon>Neisseria</taxon>
    </lineage>
</organism>
<accession>A0A9X9QY40</accession>
<feature type="transmembrane region" description="Helical" evidence="1">
    <location>
        <begin position="230"/>
        <end position="251"/>
    </location>
</feature>
<evidence type="ECO:0000313" key="2">
    <source>
        <dbReference type="EMBL" id="VTY05763.1"/>
    </source>
</evidence>
<gene>
    <name evidence="2" type="ORF">ONOEEDHL_02157</name>
</gene>
<evidence type="ECO:0000313" key="3">
    <source>
        <dbReference type="Proteomes" id="UP000626795"/>
    </source>
</evidence>
<name>A0A9X9QY40_NEISU</name>
<evidence type="ECO:0000256" key="1">
    <source>
        <dbReference type="SAM" id="Phobius"/>
    </source>
</evidence>
<proteinExistence type="predicted"/>
<keyword evidence="3" id="KW-1185">Reference proteome</keyword>
<keyword evidence="1" id="KW-0812">Transmembrane</keyword>
<keyword evidence="1" id="KW-0472">Membrane</keyword>
<protein>
    <submittedName>
        <fullName evidence="2">Uncharacterized protein</fullName>
    </submittedName>
</protein>
<sequence>MLRFAVPLVPFVGFAEGNFAPLQMQIAAGIQLCGFGSQFAARCYGGVAFQAAYLRGDYGRRYAVLLQVFLGFAVTGHRYAVFQAAGEAGLFALVVFPILVAVVCGVNAHSALGGNQGLIVADDLAAADAGVAAGSRSDFAAGNHAAGCFVVLAPVLVQPAFAADQTALFAVGRFVQIQGAAAFGDVDVSLGGQGGAAVLAVDLALADVQVFAGGYGDVAKRFDTAACFGALVNVAVVFVVCRAVAFVAFGADGAECDAALVGNDLGTAVAGAVGQAGAVQFDVMPCFEAEQALAVFCAADIQSGHTVNGGAAVVRVAALGGAALEGDVVGFEAEQLFGFDAAAGDVDLLLGVEYDVFAADAAAVADVAGGQIDDAPTGQGAAVVDAAGIQLQGVGADEAAGTVEIAGAGEYVDFGYEYALAAAVGQGNGLAFKPDDVAGQPGNLLGGQGDAGGQLLGAGEADAGVHQGLELGFVVGVAVQTAVAGQTGNLFVDQALLVIAVAQPFVGAVGIGLQGFEHVVAAQPGAVVGIGGIGFHQIAGAVGTDGVQAASGQAEAAVGTFNARRGNGGGGGIGCGGMAGRRVQAALVLQNVAQLVFKVVGADARVVVSITTSPIDMMPASVAMASFEGRMFAYADFFQTPLLLGGVVGNLVFGKPRQCATDQDFAVTVTPFSAFGFQIAANQDFARTAFYDTLAVTVQAVLVAAYRRYVGAFEFAFGTAAFLSALLVETEDQIGSVLAHVAVFAVNVAFGLAGKGVGSLAAAVGQIFFGAQTGVQVVQFLNGNLPASRCFNPRAAVFQSLGPAFGLMALVQTAADMQCAFAADQAGDAAGLYLAVFNPAKAAAGVAYAAHADVQTFAGGNDGGLVFAVCASFFAVVQAAAAQGETAAVDAAAADVVQGSRGINAGQAVAVDQAAVVNGVGAKTGIAAGNQFAFGAVVDVPGTDVERLAAGQTVAVADAAAAFDAEFAAGFDVAAAVKVGAEFEGGVAAGGQGAAAVQPVGRQFEILAGQNAAAAAGNIAGGQFQAAGSGDFALFVIQAV</sequence>
<feature type="transmembrane region" description="Helical" evidence="1">
    <location>
        <begin position="62"/>
        <end position="82"/>
    </location>
</feature>
<dbReference type="Proteomes" id="UP000626795">
    <property type="component" value="Unassembled WGS sequence"/>
</dbReference>
<dbReference type="EMBL" id="CABFLZ010000018">
    <property type="protein sequence ID" value="VTY05763.1"/>
    <property type="molecule type" value="Genomic_DNA"/>
</dbReference>